<proteinExistence type="inferred from homology"/>
<dbReference type="Proteomes" id="UP000002033">
    <property type="component" value="Chromosome"/>
</dbReference>
<name>D8JPZ7_HYPDA</name>
<dbReference type="HOGENOM" id="CLU_555252_0_0_5"/>
<organism evidence="8 9">
    <name type="scientific">Hyphomicrobium denitrificans (strain ATCC 51888 / DSM 1869 / NCIMB 11706 / TK 0415)</name>
    <dbReference type="NCBI Taxonomy" id="582899"/>
    <lineage>
        <taxon>Bacteria</taxon>
        <taxon>Pseudomonadati</taxon>
        <taxon>Pseudomonadota</taxon>
        <taxon>Alphaproteobacteria</taxon>
        <taxon>Hyphomicrobiales</taxon>
        <taxon>Hyphomicrobiaceae</taxon>
        <taxon>Hyphomicrobium</taxon>
    </lineage>
</organism>
<dbReference type="InterPro" id="IPR027385">
    <property type="entry name" value="Beta-barrel_OMP"/>
</dbReference>
<feature type="chain" id="PRO_5003116179" description="Outer membrane protein beta-barrel domain-containing protein" evidence="6">
    <location>
        <begin position="24"/>
        <end position="500"/>
    </location>
</feature>
<dbReference type="EMBL" id="CP002083">
    <property type="protein sequence ID" value="ADJ21918.1"/>
    <property type="molecule type" value="Genomic_DNA"/>
</dbReference>
<feature type="signal peptide" evidence="6">
    <location>
        <begin position="1"/>
        <end position="23"/>
    </location>
</feature>
<keyword evidence="9" id="KW-1185">Reference proteome</keyword>
<evidence type="ECO:0000256" key="1">
    <source>
        <dbReference type="ARBA" id="ARBA00004442"/>
    </source>
</evidence>
<dbReference type="InterPro" id="IPR051692">
    <property type="entry name" value="OMP-like"/>
</dbReference>
<dbReference type="InterPro" id="IPR011250">
    <property type="entry name" value="OMP/PagP_B-barrel"/>
</dbReference>
<gene>
    <name evidence="8" type="ordered locus">Hden_0091</name>
</gene>
<dbReference type="Pfam" id="PF13505">
    <property type="entry name" value="OMP_b-brl"/>
    <property type="match status" value="1"/>
</dbReference>
<dbReference type="Pfam" id="PF17036">
    <property type="entry name" value="CBP_BcsS"/>
    <property type="match status" value="1"/>
</dbReference>
<dbReference type="STRING" id="582899.Hden_0091"/>
<evidence type="ECO:0000256" key="6">
    <source>
        <dbReference type="SAM" id="SignalP"/>
    </source>
</evidence>
<evidence type="ECO:0000256" key="3">
    <source>
        <dbReference type="ARBA" id="ARBA00023136"/>
    </source>
</evidence>
<keyword evidence="3" id="KW-0472">Membrane</keyword>
<protein>
    <recommendedName>
        <fullName evidence="7">Outer membrane protein beta-barrel domain-containing protein</fullName>
    </recommendedName>
</protein>
<sequence precursor="true">MKLVLGSLSAAALLCSMASAAYADGPFGSLKDTAPVIEQPTWSGVYFGAGWGYGHNRSKNNYRDSSGDADSSSSRTEHADGGLVSLLYGADRQIGDRFVVGIFGDIDLSDITRGNRDEHNALEIDRAWAIGARAGFLLNSRTLIFATAGYTQAHFDNDGWWDIDPPSSPGTTLRGRGSRTFGGYFVGGGVETRLTDNFFLRGEVRYSDFAGRVTNSGNFDDADYVDSEVPSLLTARASLVYKLGRSEVLNPGSEIDDTQGPKYISYAGAEGANHAWAFYTGALAKLNGGFYTDGFVLRSEGIIADYDYRATGDPSTTADPGASAPAGTKIDARDRSLDVMLGYQWVRDRWSATAYIGYEVRDVHLSPDDLHNDVRGTDSGLKVAFELETDDASDDRFYGSFETSYSMAFNSYWAQGRLGYNFQKMFGAESIIFGPEASVLDDDGDVATRVGAFTTLRYNVTPKVPMRLTFNIGNQFVNDSGESRSGGEGLYGGGMVRFDY</sequence>
<dbReference type="PANTHER" id="PTHR34001:SF3">
    <property type="entry name" value="BLL7405 PROTEIN"/>
    <property type="match status" value="1"/>
</dbReference>
<dbReference type="GO" id="GO:0009279">
    <property type="term" value="C:cell outer membrane"/>
    <property type="evidence" value="ECO:0007669"/>
    <property type="project" value="UniProtKB-SubCell"/>
</dbReference>
<evidence type="ECO:0000256" key="4">
    <source>
        <dbReference type="ARBA" id="ARBA00023237"/>
    </source>
</evidence>
<dbReference type="InterPro" id="IPR031485">
    <property type="entry name" value="CBP_BcsS"/>
</dbReference>
<evidence type="ECO:0000313" key="9">
    <source>
        <dbReference type="Proteomes" id="UP000002033"/>
    </source>
</evidence>
<evidence type="ECO:0000259" key="7">
    <source>
        <dbReference type="Pfam" id="PF13505"/>
    </source>
</evidence>
<evidence type="ECO:0000256" key="5">
    <source>
        <dbReference type="ARBA" id="ARBA00038306"/>
    </source>
</evidence>
<keyword evidence="4" id="KW-0998">Cell outer membrane</keyword>
<reference evidence="9" key="1">
    <citation type="journal article" date="2011" name="J. Bacteriol.">
        <title>Genome sequences of eight morphologically diverse alphaproteobacteria.</title>
        <authorList>
            <consortium name="US DOE Joint Genome Institute"/>
            <person name="Brown P.J."/>
            <person name="Kysela D.T."/>
            <person name="Buechlein A."/>
            <person name="Hemmerich C."/>
            <person name="Brun Y.V."/>
        </authorList>
    </citation>
    <scope>NUCLEOTIDE SEQUENCE [LARGE SCALE GENOMIC DNA]</scope>
    <source>
        <strain evidence="9">ATCC 51888 / DSM 1869 / NCIB 11706 / TK 0415</strain>
    </source>
</reference>
<dbReference type="AlphaFoldDB" id="D8JPZ7"/>
<evidence type="ECO:0000256" key="2">
    <source>
        <dbReference type="ARBA" id="ARBA00022729"/>
    </source>
</evidence>
<feature type="domain" description="Outer membrane protein beta-barrel" evidence="7">
    <location>
        <begin position="11"/>
        <end position="218"/>
    </location>
</feature>
<dbReference type="eggNOG" id="COG3637">
    <property type="taxonomic scope" value="Bacteria"/>
</dbReference>
<dbReference type="OrthoDB" id="8449621at2"/>
<keyword evidence="2 6" id="KW-0732">Signal</keyword>
<accession>D8JPZ7</accession>
<dbReference type="Gene3D" id="2.40.160.20">
    <property type="match status" value="1"/>
</dbReference>
<dbReference type="PANTHER" id="PTHR34001">
    <property type="entry name" value="BLL7405 PROTEIN"/>
    <property type="match status" value="1"/>
</dbReference>
<evidence type="ECO:0000313" key="8">
    <source>
        <dbReference type="EMBL" id="ADJ21918.1"/>
    </source>
</evidence>
<dbReference type="KEGG" id="hdn:Hden_0091"/>
<dbReference type="SUPFAM" id="SSF56925">
    <property type="entry name" value="OMPA-like"/>
    <property type="match status" value="1"/>
</dbReference>
<comment type="subcellular location">
    <subcellularLocation>
        <location evidence="1">Cell outer membrane</location>
    </subcellularLocation>
</comment>
<dbReference type="RefSeq" id="WP_013214137.1">
    <property type="nucleotide sequence ID" value="NC_014313.1"/>
</dbReference>
<comment type="similarity">
    <text evidence="5">Belongs to the Omp25/RopB family.</text>
</comment>